<keyword evidence="3" id="KW-0158">Chromosome</keyword>
<gene>
    <name evidence="12" type="ORF">IE077_003684</name>
</gene>
<evidence type="ECO:0000256" key="9">
    <source>
        <dbReference type="SAM" id="Coils"/>
    </source>
</evidence>
<comment type="subcellular location">
    <subcellularLocation>
        <location evidence="1">Chromosome</location>
        <location evidence="1">Centromere</location>
    </subcellularLocation>
</comment>
<keyword evidence="4" id="KW-0132">Cell division</keyword>
<feature type="domain" description="Kinetochore protein Nuf2 N-terminal" evidence="11">
    <location>
        <begin position="72"/>
        <end position="220"/>
    </location>
</feature>
<keyword evidence="5" id="KW-0498">Mitosis</keyword>
<dbReference type="InterPro" id="IPR038275">
    <property type="entry name" value="Nuf2_N_sf"/>
</dbReference>
<evidence type="ECO:0000256" key="2">
    <source>
        <dbReference type="ARBA" id="ARBA00005498"/>
    </source>
</evidence>
<proteinExistence type="inferred from homology"/>
<name>A0ABQ7J7P6_9APIC</name>
<dbReference type="Pfam" id="PF03800">
    <property type="entry name" value="Nuf2"/>
    <property type="match status" value="1"/>
</dbReference>
<comment type="caution">
    <text evidence="12">The sequence shown here is derived from an EMBL/GenBank/DDBJ whole genome shotgun (WGS) entry which is preliminary data.</text>
</comment>
<evidence type="ECO:0000256" key="3">
    <source>
        <dbReference type="ARBA" id="ARBA00022454"/>
    </source>
</evidence>
<evidence type="ECO:0000313" key="13">
    <source>
        <dbReference type="Proteomes" id="UP000823046"/>
    </source>
</evidence>
<evidence type="ECO:0000259" key="11">
    <source>
        <dbReference type="Pfam" id="PF03800"/>
    </source>
</evidence>
<dbReference type="Gene3D" id="1.10.418.60">
    <property type="entry name" value="Ncd80 complex, Nuf2 subunit"/>
    <property type="match status" value="1"/>
</dbReference>
<evidence type="ECO:0000256" key="4">
    <source>
        <dbReference type="ARBA" id="ARBA00022618"/>
    </source>
</evidence>
<sequence>MPNRVATPMRSKRSSNKMSNELPSAVNLGWNSASPSLLANAANLTVSHSIVHPSSFYYFANGSTTSSLHSNIFERQSIEDMEKEFEKLAIEIPSNFWKNPKSEDIHGLYSIALEEVFNLKLHDIRSEEVTGELFQPSPAYSNMHILSYDGRLHLRALGNLKFFRYCQRLCWHVLGIPNFNRDFLFKPTPTTVISFATAFVTFLKFREMVYTEHSEQFQEMNKKADGDSRLDDNLRMLQIDLNQFQSHMEQMQSDIFQCREEYSDLIGKLQGVSTEYIEMKKQSSSIHEKLTYITNNEKDISLKLAKLHYQRDALKDQIVPSPEKLMQRNAEIKQQIEHVFKALHSNEGILQKCMETLRLIEKGKKRLLKTEEMLQFKSGPLLQTILSGHATVKSHRSKLITTKEEEERLLRQGESLDQTLIHLQTLLQERQREWEARIDEAQEELRQAQLRLKQRKEALHIQSNATEALHVEAKQLVSQIHSLTEKHGLVLEHMDECIQNLTNCNTAFMTELQKLRDALLISPDSPSNRSTPLSHTIKREVIVDVDENQFGSLNQTNPGFRCPPLSQGETIFSHSVPFPRL</sequence>
<dbReference type="InterPro" id="IPR005549">
    <property type="entry name" value="Kinetochore_Nuf2_N"/>
</dbReference>
<keyword evidence="8" id="KW-0137">Centromere</keyword>
<evidence type="ECO:0000256" key="10">
    <source>
        <dbReference type="SAM" id="MobiDB-lite"/>
    </source>
</evidence>
<evidence type="ECO:0000256" key="5">
    <source>
        <dbReference type="ARBA" id="ARBA00022776"/>
    </source>
</evidence>
<evidence type="ECO:0000256" key="6">
    <source>
        <dbReference type="ARBA" id="ARBA00023054"/>
    </source>
</evidence>
<keyword evidence="13" id="KW-1185">Reference proteome</keyword>
<evidence type="ECO:0000313" key="12">
    <source>
        <dbReference type="EMBL" id="KAF8820010.1"/>
    </source>
</evidence>
<accession>A0ABQ7J7P6</accession>
<organism evidence="12 13">
    <name type="scientific">Cardiosporidium cionae</name>
    <dbReference type="NCBI Taxonomy" id="476202"/>
    <lineage>
        <taxon>Eukaryota</taxon>
        <taxon>Sar</taxon>
        <taxon>Alveolata</taxon>
        <taxon>Apicomplexa</taxon>
        <taxon>Aconoidasida</taxon>
        <taxon>Nephromycida</taxon>
        <taxon>Cardiosporidium</taxon>
    </lineage>
</organism>
<evidence type="ECO:0000256" key="1">
    <source>
        <dbReference type="ARBA" id="ARBA00004584"/>
    </source>
</evidence>
<keyword evidence="7" id="KW-0131">Cell cycle</keyword>
<evidence type="ECO:0000256" key="7">
    <source>
        <dbReference type="ARBA" id="ARBA00023306"/>
    </source>
</evidence>
<protein>
    <submittedName>
        <fullName evidence="12">Nuf2</fullName>
    </submittedName>
</protein>
<keyword evidence="6 9" id="KW-0175">Coiled coil</keyword>
<feature type="region of interest" description="Disordered" evidence="10">
    <location>
        <begin position="1"/>
        <end position="20"/>
    </location>
</feature>
<evidence type="ECO:0000256" key="8">
    <source>
        <dbReference type="ARBA" id="ARBA00023328"/>
    </source>
</evidence>
<dbReference type="Proteomes" id="UP000823046">
    <property type="component" value="Unassembled WGS sequence"/>
</dbReference>
<reference evidence="12 13" key="1">
    <citation type="journal article" date="2020" name="bioRxiv">
        <title>Metabolic contributions of an alphaproteobacterial endosymbiont in the apicomplexan Cardiosporidium cionae.</title>
        <authorList>
            <person name="Hunter E.S."/>
            <person name="Paight C.J."/>
            <person name="Lane C.E."/>
        </authorList>
    </citation>
    <scope>NUCLEOTIDE SEQUENCE [LARGE SCALE GENOMIC DNA]</scope>
    <source>
        <strain evidence="12">ESH_2018</strain>
    </source>
</reference>
<dbReference type="EMBL" id="JADAQX010000516">
    <property type="protein sequence ID" value="KAF8820010.1"/>
    <property type="molecule type" value="Genomic_DNA"/>
</dbReference>
<feature type="coiled-coil region" evidence="9">
    <location>
        <begin position="424"/>
        <end position="458"/>
    </location>
</feature>
<comment type="similarity">
    <text evidence="2">Belongs to the NUF2 family.</text>
</comment>